<dbReference type="InterPro" id="IPR032465">
    <property type="entry name" value="ACMSD"/>
</dbReference>
<dbReference type="VEuPathDB" id="FungiDB:GGTG_04544"/>
<gene>
    <name evidence="6" type="primary">20345002</name>
    <name evidence="5" type="ORF">GGTG_04544</name>
</gene>
<organism evidence="5">
    <name type="scientific">Gaeumannomyces tritici (strain R3-111a-1)</name>
    <name type="common">Wheat and barley take-all root rot fungus</name>
    <name type="synonym">Gaeumannomyces graminis var. tritici</name>
    <dbReference type="NCBI Taxonomy" id="644352"/>
    <lineage>
        <taxon>Eukaryota</taxon>
        <taxon>Fungi</taxon>
        <taxon>Dikarya</taxon>
        <taxon>Ascomycota</taxon>
        <taxon>Pezizomycotina</taxon>
        <taxon>Sordariomycetes</taxon>
        <taxon>Sordariomycetidae</taxon>
        <taxon>Magnaporthales</taxon>
        <taxon>Magnaporthaceae</taxon>
        <taxon>Gaeumannomyces</taxon>
    </lineage>
</organism>
<evidence type="ECO:0000313" key="7">
    <source>
        <dbReference type="Proteomes" id="UP000006039"/>
    </source>
</evidence>
<keyword evidence="7" id="KW-1185">Reference proteome</keyword>
<reference evidence="6" key="5">
    <citation type="submission" date="2018-04" db="UniProtKB">
        <authorList>
            <consortium name="EnsemblFungi"/>
        </authorList>
    </citation>
    <scope>IDENTIFICATION</scope>
    <source>
        <strain evidence="6">R3-111a-1</strain>
    </source>
</reference>
<reference evidence="7" key="1">
    <citation type="submission" date="2010-07" db="EMBL/GenBank/DDBJ databases">
        <title>The genome sequence of Gaeumannomyces graminis var. tritici strain R3-111a-1.</title>
        <authorList>
            <consortium name="The Broad Institute Genome Sequencing Platform"/>
            <person name="Ma L.-J."/>
            <person name="Dead R."/>
            <person name="Young S."/>
            <person name="Zeng Q."/>
            <person name="Koehrsen M."/>
            <person name="Alvarado L."/>
            <person name="Berlin A."/>
            <person name="Chapman S.B."/>
            <person name="Chen Z."/>
            <person name="Freedman E."/>
            <person name="Gellesch M."/>
            <person name="Goldberg J."/>
            <person name="Griggs A."/>
            <person name="Gujja S."/>
            <person name="Heilman E.R."/>
            <person name="Heiman D."/>
            <person name="Hepburn T."/>
            <person name="Howarth C."/>
            <person name="Jen D."/>
            <person name="Larson L."/>
            <person name="Mehta T."/>
            <person name="Neiman D."/>
            <person name="Pearson M."/>
            <person name="Roberts A."/>
            <person name="Saif S."/>
            <person name="Shea T."/>
            <person name="Shenoy N."/>
            <person name="Sisk P."/>
            <person name="Stolte C."/>
            <person name="Sykes S."/>
            <person name="Walk T."/>
            <person name="White J."/>
            <person name="Yandava C."/>
            <person name="Haas B."/>
            <person name="Nusbaum C."/>
            <person name="Birren B."/>
        </authorList>
    </citation>
    <scope>NUCLEOTIDE SEQUENCE [LARGE SCALE GENOMIC DNA]</scope>
    <source>
        <strain evidence="7">R3-111a-1</strain>
    </source>
</reference>
<proteinExistence type="inferred from homology"/>
<dbReference type="STRING" id="644352.J3NTE5"/>
<reference evidence="5" key="3">
    <citation type="submission" date="2010-09" db="EMBL/GenBank/DDBJ databases">
        <title>Annotation of Gaeumannomyces graminis var. tritici R3-111a-1.</title>
        <authorList>
            <consortium name="The Broad Institute Genome Sequencing Platform"/>
            <person name="Ma L.-J."/>
            <person name="Dead R."/>
            <person name="Young S.K."/>
            <person name="Zeng Q."/>
            <person name="Gargeya S."/>
            <person name="Fitzgerald M."/>
            <person name="Haas B."/>
            <person name="Abouelleil A."/>
            <person name="Alvarado L."/>
            <person name="Arachchi H.M."/>
            <person name="Berlin A."/>
            <person name="Brown A."/>
            <person name="Chapman S.B."/>
            <person name="Chen Z."/>
            <person name="Dunbar C."/>
            <person name="Freedman E."/>
            <person name="Gearin G."/>
            <person name="Gellesch M."/>
            <person name="Goldberg J."/>
            <person name="Griggs A."/>
            <person name="Gujja S."/>
            <person name="Heiman D."/>
            <person name="Howarth C."/>
            <person name="Larson L."/>
            <person name="Lui A."/>
            <person name="MacDonald P.J.P."/>
            <person name="Mehta T."/>
            <person name="Montmayeur A."/>
            <person name="Murphy C."/>
            <person name="Neiman D."/>
            <person name="Pearson M."/>
            <person name="Priest M."/>
            <person name="Roberts A."/>
            <person name="Saif S."/>
            <person name="Shea T."/>
            <person name="Shenoy N."/>
            <person name="Sisk P."/>
            <person name="Stolte C."/>
            <person name="Sykes S."/>
            <person name="Yandava C."/>
            <person name="Wortman J."/>
            <person name="Nusbaum C."/>
            <person name="Birren B."/>
        </authorList>
    </citation>
    <scope>NUCLEOTIDE SEQUENCE</scope>
    <source>
        <strain evidence="5">R3-111a-1</strain>
    </source>
</reference>
<dbReference type="RefSeq" id="XP_009220605.1">
    <property type="nucleotide sequence ID" value="XM_009222341.1"/>
</dbReference>
<dbReference type="PANTHER" id="PTHR21240:SF31">
    <property type="entry name" value="AMIDOHYDROLASE FAMILY PROTEIN (AFU_ORTHOLOGUE AFUA_7G05840)"/>
    <property type="match status" value="1"/>
</dbReference>
<dbReference type="SUPFAM" id="SSF51556">
    <property type="entry name" value="Metallo-dependent hydrolases"/>
    <property type="match status" value="1"/>
</dbReference>
<comment type="similarity">
    <text evidence="3">Belongs to the metallo-dependent hydrolases superfamily.</text>
</comment>
<accession>J3NTE5</accession>
<dbReference type="GO" id="GO:0016831">
    <property type="term" value="F:carboxy-lyase activity"/>
    <property type="evidence" value="ECO:0007669"/>
    <property type="project" value="UniProtKB-KW"/>
</dbReference>
<reference evidence="5" key="2">
    <citation type="submission" date="2010-07" db="EMBL/GenBank/DDBJ databases">
        <authorList>
            <consortium name="The Broad Institute Genome Sequencing Platform"/>
            <consortium name="Broad Institute Genome Sequencing Center for Infectious Disease"/>
            <person name="Ma L.-J."/>
            <person name="Dead R."/>
            <person name="Young S."/>
            <person name="Zeng Q."/>
            <person name="Koehrsen M."/>
            <person name="Alvarado L."/>
            <person name="Berlin A."/>
            <person name="Chapman S.B."/>
            <person name="Chen Z."/>
            <person name="Freedman E."/>
            <person name="Gellesch M."/>
            <person name="Goldberg J."/>
            <person name="Griggs A."/>
            <person name="Gujja S."/>
            <person name="Heilman E.R."/>
            <person name="Heiman D."/>
            <person name="Hepburn T."/>
            <person name="Howarth C."/>
            <person name="Jen D."/>
            <person name="Larson L."/>
            <person name="Mehta T."/>
            <person name="Neiman D."/>
            <person name="Pearson M."/>
            <person name="Roberts A."/>
            <person name="Saif S."/>
            <person name="Shea T."/>
            <person name="Shenoy N."/>
            <person name="Sisk P."/>
            <person name="Stolte C."/>
            <person name="Sykes S."/>
            <person name="Walk T."/>
            <person name="White J."/>
            <person name="Yandava C."/>
            <person name="Haas B."/>
            <person name="Nusbaum C."/>
            <person name="Birren B."/>
        </authorList>
    </citation>
    <scope>NUCLEOTIDE SEQUENCE</scope>
    <source>
        <strain evidence="5">R3-111a-1</strain>
    </source>
</reference>
<name>J3NTE5_GAET3</name>
<keyword evidence="2 3" id="KW-0456">Lyase</keyword>
<feature type="domain" description="Amidohydrolase-related" evidence="4">
    <location>
        <begin position="33"/>
        <end position="339"/>
    </location>
</feature>
<dbReference type="AlphaFoldDB" id="J3NTE5"/>
<dbReference type="GO" id="GO:0016787">
    <property type="term" value="F:hydrolase activity"/>
    <property type="evidence" value="ECO:0007669"/>
    <property type="project" value="InterPro"/>
</dbReference>
<protein>
    <recommendedName>
        <fullName evidence="4">Amidohydrolase-related domain-containing protein</fullName>
    </recommendedName>
</protein>
<dbReference type="EnsemblFungi" id="EJT79460">
    <property type="protein sequence ID" value="EJT79460"/>
    <property type="gene ID" value="GGTG_04544"/>
</dbReference>
<keyword evidence="1 3" id="KW-0210">Decarboxylase</keyword>
<sequence>MPKGTIALEEAVLEPGGIPRVARDAALFAPGADMAKHPLTAKLQDIHGERLRQMDAEGVEYMLLSLTSPGPQGEADPAAAATIASETNTWLAGEARKNPARFGALASISMHDPGAAAAELRRAVAELGCKGAILNDYQTVAAEGGGEGKVYYDGDEFRVFWKEVEALEVPVYMHPRYRTAPDLDPETGGEYSTRRHLLGAAVQFHLDLSFHLYALLSCGMLDMFPGVQLVAGHLGEGIPFNLWRASHWYNQPVKKATRPSKYDYEHYFKHNVSITTSGFYSTSGLKYCINEIGAARCMYAIDYPYDTIQEAQNWWKEIDLPAEQKEAVARSNAIKLFKLPLAL</sequence>
<evidence type="ECO:0000313" key="5">
    <source>
        <dbReference type="EMBL" id="EJT79460.1"/>
    </source>
</evidence>
<reference evidence="6" key="4">
    <citation type="journal article" date="2015" name="G3 (Bethesda)">
        <title>Genome sequences of three phytopathogenic species of the Magnaporthaceae family of fungi.</title>
        <authorList>
            <person name="Okagaki L.H."/>
            <person name="Nunes C.C."/>
            <person name="Sailsbery J."/>
            <person name="Clay B."/>
            <person name="Brown D."/>
            <person name="John T."/>
            <person name="Oh Y."/>
            <person name="Young N."/>
            <person name="Fitzgerald M."/>
            <person name="Haas B.J."/>
            <person name="Zeng Q."/>
            <person name="Young S."/>
            <person name="Adiconis X."/>
            <person name="Fan L."/>
            <person name="Levin J.Z."/>
            <person name="Mitchell T.K."/>
            <person name="Okubara P.A."/>
            <person name="Farman M.L."/>
            <person name="Kohn L.M."/>
            <person name="Birren B."/>
            <person name="Ma L.-J."/>
            <person name="Dean R.A."/>
        </authorList>
    </citation>
    <scope>NUCLEOTIDE SEQUENCE</scope>
    <source>
        <strain evidence="6">R3-111a-1</strain>
    </source>
</reference>
<dbReference type="GO" id="GO:0019748">
    <property type="term" value="P:secondary metabolic process"/>
    <property type="evidence" value="ECO:0007669"/>
    <property type="project" value="TreeGrafter"/>
</dbReference>
<dbReference type="OrthoDB" id="1879366at2759"/>
<dbReference type="EMBL" id="GL385396">
    <property type="protein sequence ID" value="EJT79460.1"/>
    <property type="molecule type" value="Genomic_DNA"/>
</dbReference>
<evidence type="ECO:0000256" key="1">
    <source>
        <dbReference type="ARBA" id="ARBA00022793"/>
    </source>
</evidence>
<evidence type="ECO:0000256" key="2">
    <source>
        <dbReference type="ARBA" id="ARBA00023239"/>
    </source>
</evidence>
<dbReference type="PANTHER" id="PTHR21240">
    <property type="entry name" value="2-AMINO-3-CARBOXYLMUCONATE-6-SEMIALDEHYDE DECARBOXYLASE"/>
    <property type="match status" value="1"/>
</dbReference>
<dbReference type="Gene3D" id="3.20.20.140">
    <property type="entry name" value="Metal-dependent hydrolases"/>
    <property type="match status" value="1"/>
</dbReference>
<dbReference type="HOGENOM" id="CLU_039329_5_2_1"/>
<dbReference type="InterPro" id="IPR006680">
    <property type="entry name" value="Amidohydro-rel"/>
</dbReference>
<dbReference type="Proteomes" id="UP000006039">
    <property type="component" value="Unassembled WGS sequence"/>
</dbReference>
<dbReference type="eggNOG" id="ENOG502SIGR">
    <property type="taxonomic scope" value="Eukaryota"/>
</dbReference>
<dbReference type="GO" id="GO:0005829">
    <property type="term" value="C:cytosol"/>
    <property type="evidence" value="ECO:0007669"/>
    <property type="project" value="TreeGrafter"/>
</dbReference>
<dbReference type="Pfam" id="PF04909">
    <property type="entry name" value="Amidohydro_2"/>
    <property type="match status" value="1"/>
</dbReference>
<evidence type="ECO:0000313" key="6">
    <source>
        <dbReference type="EnsemblFungi" id="EJT79460"/>
    </source>
</evidence>
<evidence type="ECO:0000259" key="4">
    <source>
        <dbReference type="Pfam" id="PF04909"/>
    </source>
</evidence>
<evidence type="ECO:0000256" key="3">
    <source>
        <dbReference type="RuleBase" id="RU366045"/>
    </source>
</evidence>
<dbReference type="InterPro" id="IPR032466">
    <property type="entry name" value="Metal_Hydrolase"/>
</dbReference>
<dbReference type="GeneID" id="20345002"/>